<proteinExistence type="predicted"/>
<accession>A0A160TKH0</accession>
<dbReference type="AlphaFoldDB" id="A0A160TKH0"/>
<dbReference type="EMBL" id="CZQE01000208">
    <property type="protein sequence ID" value="CUS45103.1"/>
    <property type="molecule type" value="Genomic_DNA"/>
</dbReference>
<name>A0A160TKH0_9ZZZZ</name>
<sequence length="87" mass="9117">MNARLSPDASPDAMAAPLSAAPAFWPGEGHHRSLLSAASRPCPFNSTTPTSPHEHLACGRMSTCRTYANRDGEKLPCGNLSLPDGVS</sequence>
<reference evidence="1" key="1">
    <citation type="submission" date="2015-10" db="EMBL/GenBank/DDBJ databases">
        <authorList>
            <person name="Gilbert D.G."/>
        </authorList>
    </citation>
    <scope>NUCLEOTIDE SEQUENCE</scope>
</reference>
<organism evidence="1">
    <name type="scientific">hydrothermal vent metagenome</name>
    <dbReference type="NCBI Taxonomy" id="652676"/>
    <lineage>
        <taxon>unclassified sequences</taxon>
        <taxon>metagenomes</taxon>
        <taxon>ecological metagenomes</taxon>
    </lineage>
</organism>
<gene>
    <name evidence="1" type="ORF">MGWOODY_Smn2787</name>
</gene>
<evidence type="ECO:0000313" key="1">
    <source>
        <dbReference type="EMBL" id="CUS45103.1"/>
    </source>
</evidence>
<protein>
    <submittedName>
        <fullName evidence="1">Uncharacterized protein</fullName>
    </submittedName>
</protein>